<feature type="binding site" evidence="13">
    <location>
        <begin position="31"/>
        <end position="39"/>
    </location>
    <ligand>
        <name>ATP</name>
        <dbReference type="ChEBI" id="CHEBI:30616"/>
    </ligand>
</feature>
<dbReference type="SMART" id="SM00316">
    <property type="entry name" value="S1"/>
    <property type="match status" value="6"/>
</dbReference>
<evidence type="ECO:0000256" key="3">
    <source>
        <dbReference type="ARBA" id="ARBA00022679"/>
    </source>
</evidence>
<evidence type="ECO:0000256" key="14">
    <source>
        <dbReference type="PROSITE-ProRule" id="PRU00182"/>
    </source>
</evidence>
<dbReference type="PANTHER" id="PTHR10724:SF7">
    <property type="entry name" value="SMALL RIBOSOMAL SUBUNIT PROTEIN BS1C"/>
    <property type="match status" value="1"/>
</dbReference>
<dbReference type="CDD" id="cd04465">
    <property type="entry name" value="S1_RPS1_repeat_ec2_hs2"/>
    <property type="match status" value="1"/>
</dbReference>
<feature type="domain" description="S1 motif" evidence="15">
    <location>
        <begin position="284"/>
        <end position="350"/>
    </location>
</feature>
<dbReference type="NCBIfam" id="TIGR00717">
    <property type="entry name" value="rpsA"/>
    <property type="match status" value="1"/>
</dbReference>
<keyword evidence="7 13" id="KW-0067">ATP-binding</keyword>
<dbReference type="CDD" id="cd05687">
    <property type="entry name" value="S1_RPS1_repeat_ec1_hs1"/>
    <property type="match status" value="1"/>
</dbReference>
<dbReference type="Pfam" id="PF00575">
    <property type="entry name" value="S1"/>
    <property type="match status" value="5"/>
</dbReference>
<evidence type="ECO:0000256" key="4">
    <source>
        <dbReference type="ARBA" id="ARBA00022737"/>
    </source>
</evidence>
<dbReference type="InterPro" id="IPR012340">
    <property type="entry name" value="NA-bd_OB-fold"/>
</dbReference>
<dbReference type="GO" id="GO:0005524">
    <property type="term" value="F:ATP binding"/>
    <property type="evidence" value="ECO:0007669"/>
    <property type="project" value="UniProtKB-UniRule"/>
</dbReference>
<keyword evidence="9 16" id="KW-0689">Ribosomal protein</keyword>
<comment type="catalytic activity">
    <reaction evidence="11 13">
        <text>dCMP + ATP = dCDP + ADP</text>
        <dbReference type="Rhea" id="RHEA:25094"/>
        <dbReference type="ChEBI" id="CHEBI:30616"/>
        <dbReference type="ChEBI" id="CHEBI:57566"/>
        <dbReference type="ChEBI" id="CHEBI:58593"/>
        <dbReference type="ChEBI" id="CHEBI:456216"/>
        <dbReference type="EC" id="2.7.4.25"/>
    </reaction>
</comment>
<evidence type="ECO:0000256" key="6">
    <source>
        <dbReference type="ARBA" id="ARBA00022777"/>
    </source>
</evidence>
<dbReference type="PRINTS" id="PR00681">
    <property type="entry name" value="RIBOSOMALS1"/>
</dbReference>
<dbReference type="Pfam" id="PF02224">
    <property type="entry name" value="Cytidylate_kin"/>
    <property type="match status" value="1"/>
</dbReference>
<evidence type="ECO:0000256" key="11">
    <source>
        <dbReference type="ARBA" id="ARBA00047615"/>
    </source>
</evidence>
<sequence>MNYFTGLFGSGFSGLGERIVNESVPVIAIDGPSGVGKGAVSRLLAARLGWGLLDSGALYRLLALDAVSKGIALDDESALFALGCRLDCEFPRLENGECILLNGREVTREIRSEACGNNASKLAALPGARKALLQRQRNFRVPPGLVADGRDMGTDVFPDAYAKIFLTATPRERAVRRHKQLKEQGTDVNLALLLTEISERDKRDRERLASPLRPAIDAVLIDTTDLDIDTVLSRVMDVATEGSRGGGGGYYLTLGMQTHEPRNMTESFAELFEQSEIEKKMRPGAILYGTVIDVLPEWVIVNAGLKSESMIPIDQFANEAGDLEVEVGDRIEVALDAVEDGFGTTRLSREKAKRARAWLRLEEAYDKLESVTGIINDKVKGGFTVDLDEVRAFLPGSLVDVRPVRDTSYLEGKPLEFKVIKLDRRRNNVVVSRRAVVEEESSAEREDLLSKLEEGAALQGIVKNLTDYGAFVDLGGIDGLLHITDMAWKRVKHPSEIVSVGDEITVKVLKFDQERNRVSLGLKQLGEDPWLNIANRYPVGARTSGIVTNIADYGCFAEIEDGVEGLVHVSEMDWTNKNVHPTKVVQVGDEVEVMVLDVDEERRRISLGIKQCKSNPWEEFAATHKKGDRVAGKIKSITDFGIFIGLDGGIDGLVHLSDISWSKSGDESIRDYRKGEEVETVVLSVDAERERISLGVKQLDKDPFSAFLSEHPKGSVVLGVVQEIDAKGAIVRLSEGVEGHIRASDLSRERVSDARQVLDVGDEVEAKIVSLDRKKRTVLLSIKAKESEEEAAAVQQYSSFTDAGTATLGDIWKKKMDESQ</sequence>
<dbReference type="InterPro" id="IPR027417">
    <property type="entry name" value="P-loop_NTPase"/>
</dbReference>
<dbReference type="CDD" id="cd05689">
    <property type="entry name" value="S1_RPS1_repeat_ec4"/>
    <property type="match status" value="1"/>
</dbReference>
<dbReference type="InterPro" id="IPR011994">
    <property type="entry name" value="Cytidylate_kinase_dom"/>
</dbReference>
<dbReference type="EC" id="2.7.4.25" evidence="13"/>
<dbReference type="SUPFAM" id="SSF52540">
    <property type="entry name" value="P-loop containing nucleoside triphosphate hydrolases"/>
    <property type="match status" value="1"/>
</dbReference>
<dbReference type="GO" id="GO:0036431">
    <property type="term" value="F:dCMP kinase activity"/>
    <property type="evidence" value="ECO:0007669"/>
    <property type="project" value="InterPro"/>
</dbReference>
<comment type="subcellular location">
    <subcellularLocation>
        <location evidence="13">Cytoplasm</location>
    </subcellularLocation>
</comment>
<dbReference type="InterPro" id="IPR000110">
    <property type="entry name" value="Ribosomal_bS1"/>
</dbReference>
<dbReference type="NCBIfam" id="NF004952">
    <property type="entry name" value="PRK06299.1-2"/>
    <property type="match status" value="1"/>
</dbReference>
<dbReference type="GO" id="GO:0022627">
    <property type="term" value="C:cytosolic small ribosomal subunit"/>
    <property type="evidence" value="ECO:0007669"/>
    <property type="project" value="TreeGrafter"/>
</dbReference>
<dbReference type="Gene3D" id="2.40.50.140">
    <property type="entry name" value="Nucleic acid-binding proteins"/>
    <property type="match status" value="6"/>
</dbReference>
<dbReference type="GO" id="GO:0036430">
    <property type="term" value="F:CMP kinase activity"/>
    <property type="evidence" value="ECO:0007669"/>
    <property type="project" value="RHEA"/>
</dbReference>
<comment type="similarity">
    <text evidence="1">Belongs to the bacterial ribosomal protein bS1 family.</text>
</comment>
<evidence type="ECO:0000313" key="16">
    <source>
        <dbReference type="EMBL" id="VFK11884.1"/>
    </source>
</evidence>
<name>A0A450W4C7_9GAMM</name>
<reference evidence="16" key="1">
    <citation type="submission" date="2019-02" db="EMBL/GenBank/DDBJ databases">
        <authorList>
            <person name="Gruber-Vodicka R. H."/>
            <person name="Seah K. B. B."/>
        </authorList>
    </citation>
    <scope>NUCLEOTIDE SEQUENCE</scope>
    <source>
        <strain evidence="16">BECK_S313</strain>
    </source>
</reference>
<dbReference type="SUPFAM" id="SSF50249">
    <property type="entry name" value="Nucleic acid-binding proteins"/>
    <property type="match status" value="6"/>
</dbReference>
<evidence type="ECO:0000259" key="15">
    <source>
        <dbReference type="PROSITE" id="PS50126"/>
    </source>
</evidence>
<dbReference type="PANTHER" id="PTHR10724">
    <property type="entry name" value="30S RIBOSOMAL PROTEIN S1"/>
    <property type="match status" value="1"/>
</dbReference>
<evidence type="ECO:0000256" key="2">
    <source>
        <dbReference type="ARBA" id="ARBA00009427"/>
    </source>
</evidence>
<evidence type="ECO:0000256" key="5">
    <source>
        <dbReference type="ARBA" id="ARBA00022741"/>
    </source>
</evidence>
<dbReference type="Gene3D" id="3.40.50.300">
    <property type="entry name" value="P-loop containing nucleotide triphosphate hydrolases"/>
    <property type="match status" value="1"/>
</dbReference>
<gene>
    <name evidence="13" type="primary">cmk</name>
    <name evidence="16" type="ORF">BECKLPF1236B_GA0070989_10273</name>
</gene>
<evidence type="ECO:0000256" key="12">
    <source>
        <dbReference type="ARBA" id="ARBA00048478"/>
    </source>
</evidence>
<keyword evidence="3 13" id="KW-0808">Transferase</keyword>
<dbReference type="FunFam" id="2.40.50.140:FF:000016">
    <property type="entry name" value="30S ribosomal protein S1"/>
    <property type="match status" value="1"/>
</dbReference>
<comment type="catalytic activity">
    <reaction evidence="12 13">
        <text>CMP + ATP = CDP + ADP</text>
        <dbReference type="Rhea" id="RHEA:11600"/>
        <dbReference type="ChEBI" id="CHEBI:30616"/>
        <dbReference type="ChEBI" id="CHEBI:58069"/>
        <dbReference type="ChEBI" id="CHEBI:60377"/>
        <dbReference type="ChEBI" id="CHEBI:456216"/>
        <dbReference type="EC" id="2.7.4.25"/>
    </reaction>
</comment>
<proteinExistence type="inferred from homology"/>
<keyword evidence="5 13" id="KW-0547">Nucleotide-binding</keyword>
<organism evidence="16">
    <name type="scientific">Candidatus Kentrum sp. LPFa</name>
    <dbReference type="NCBI Taxonomy" id="2126335"/>
    <lineage>
        <taxon>Bacteria</taxon>
        <taxon>Pseudomonadati</taxon>
        <taxon>Pseudomonadota</taxon>
        <taxon>Gammaproteobacteria</taxon>
        <taxon>Candidatus Kentrum</taxon>
    </lineage>
</organism>
<evidence type="ECO:0000256" key="13">
    <source>
        <dbReference type="HAMAP-Rule" id="MF_00238"/>
    </source>
</evidence>
<dbReference type="InterPro" id="IPR050437">
    <property type="entry name" value="Ribos_protein_bS1-like"/>
</dbReference>
<feature type="domain" description="S1 motif" evidence="15">
    <location>
        <begin position="627"/>
        <end position="697"/>
    </location>
</feature>
<evidence type="ECO:0000256" key="7">
    <source>
        <dbReference type="ARBA" id="ARBA00022840"/>
    </source>
</evidence>
<dbReference type="CDD" id="cd05688">
    <property type="entry name" value="S1_RPS1_repeat_ec3"/>
    <property type="match status" value="1"/>
</dbReference>
<accession>A0A450W4C7</accession>
<comment type="similarity">
    <text evidence="2 13">Belongs to the cytidylate kinase family. Type 1 subfamily.</text>
</comment>
<evidence type="ECO:0000256" key="8">
    <source>
        <dbReference type="ARBA" id="ARBA00022884"/>
    </source>
</evidence>
<feature type="domain" description="S1 motif" evidence="15">
    <location>
        <begin position="455"/>
        <end position="523"/>
    </location>
</feature>
<keyword evidence="10" id="KW-0687">Ribonucleoprotein</keyword>
<dbReference type="GO" id="GO:0003729">
    <property type="term" value="F:mRNA binding"/>
    <property type="evidence" value="ECO:0007669"/>
    <property type="project" value="TreeGrafter"/>
</dbReference>
<dbReference type="FunFam" id="2.40.50.140:FF:000011">
    <property type="entry name" value="30S ribosomal protein S1"/>
    <property type="match status" value="1"/>
</dbReference>
<feature type="domain" description="S1 motif" evidence="15">
    <location>
        <begin position="368"/>
        <end position="434"/>
    </location>
</feature>
<dbReference type="InterPro" id="IPR003136">
    <property type="entry name" value="Cytidylate_kin"/>
</dbReference>
<dbReference type="CDD" id="cd02020">
    <property type="entry name" value="CMPK"/>
    <property type="match status" value="1"/>
</dbReference>
<protein>
    <recommendedName>
        <fullName evidence="13">Cytidylate kinase</fullName>
        <shortName evidence="13">CK</shortName>
        <ecNumber evidence="13">2.7.4.25</ecNumber>
    </recommendedName>
    <alternativeName>
        <fullName evidence="13">Cytidine monophosphate kinase</fullName>
        <shortName evidence="13">CMP kinase</shortName>
    </alternativeName>
</protein>
<dbReference type="PROSITE" id="PS50889">
    <property type="entry name" value="S4"/>
    <property type="match status" value="1"/>
</dbReference>
<feature type="domain" description="S1 motif" evidence="15">
    <location>
        <begin position="714"/>
        <end position="783"/>
    </location>
</feature>
<dbReference type="EMBL" id="CAADFK010000027">
    <property type="protein sequence ID" value="VFK11884.1"/>
    <property type="molecule type" value="Genomic_DNA"/>
</dbReference>
<dbReference type="GO" id="GO:0006220">
    <property type="term" value="P:pyrimidine nucleotide metabolic process"/>
    <property type="evidence" value="ECO:0007669"/>
    <property type="project" value="UniProtKB-UniRule"/>
</dbReference>
<dbReference type="InterPro" id="IPR035104">
    <property type="entry name" value="Ribosomal_protein_S1-like"/>
</dbReference>
<keyword evidence="13" id="KW-0963">Cytoplasm</keyword>
<feature type="domain" description="S1 motif" evidence="15">
    <location>
        <begin position="540"/>
        <end position="610"/>
    </location>
</feature>
<dbReference type="FunFam" id="2.40.50.140:FF:000018">
    <property type="entry name" value="30S ribosomal protein S1"/>
    <property type="match status" value="1"/>
</dbReference>
<evidence type="ECO:0000256" key="1">
    <source>
        <dbReference type="ARBA" id="ARBA00006767"/>
    </source>
</evidence>
<keyword evidence="8 14" id="KW-0694">RNA-binding</keyword>
<dbReference type="HAMAP" id="MF_00238">
    <property type="entry name" value="Cytidyl_kinase_type1"/>
    <property type="match status" value="1"/>
</dbReference>
<dbReference type="GO" id="GO:0003735">
    <property type="term" value="F:structural constituent of ribosome"/>
    <property type="evidence" value="ECO:0007669"/>
    <property type="project" value="InterPro"/>
</dbReference>
<dbReference type="PROSITE" id="PS50126">
    <property type="entry name" value="S1"/>
    <property type="match status" value="6"/>
</dbReference>
<dbReference type="NCBIfam" id="TIGR00017">
    <property type="entry name" value="cmk"/>
    <property type="match status" value="1"/>
</dbReference>
<dbReference type="NCBIfam" id="NF004951">
    <property type="entry name" value="PRK06299.1-1"/>
    <property type="match status" value="1"/>
</dbReference>
<dbReference type="AlphaFoldDB" id="A0A450W4C7"/>
<dbReference type="FunFam" id="2.40.50.140:FF:000021">
    <property type="entry name" value="30S ribosomal protein S1"/>
    <property type="match status" value="1"/>
</dbReference>
<keyword evidence="6 13" id="KW-0418">Kinase</keyword>
<evidence type="ECO:0000256" key="9">
    <source>
        <dbReference type="ARBA" id="ARBA00022980"/>
    </source>
</evidence>
<dbReference type="InterPro" id="IPR003029">
    <property type="entry name" value="S1_domain"/>
</dbReference>
<dbReference type="GO" id="GO:0006412">
    <property type="term" value="P:translation"/>
    <property type="evidence" value="ECO:0007669"/>
    <property type="project" value="InterPro"/>
</dbReference>
<dbReference type="NCBIfam" id="NF004954">
    <property type="entry name" value="PRK06299.1-4"/>
    <property type="match status" value="1"/>
</dbReference>
<evidence type="ECO:0000256" key="10">
    <source>
        <dbReference type="ARBA" id="ARBA00023274"/>
    </source>
</evidence>
<keyword evidence="4" id="KW-0677">Repeat</keyword>
<dbReference type="CDD" id="cd05691">
    <property type="entry name" value="S1_RPS1_repeat_ec6"/>
    <property type="match status" value="1"/>
</dbReference>